<comment type="caution">
    <text evidence="2">The sequence shown here is derived from an EMBL/GenBank/DDBJ whole genome shotgun (WGS) entry which is preliminary data.</text>
</comment>
<proteinExistence type="predicted"/>
<evidence type="ECO:0000256" key="1">
    <source>
        <dbReference type="SAM" id="MobiDB-lite"/>
    </source>
</evidence>
<reference evidence="2 3" key="1">
    <citation type="journal article" date="2022" name="Nat. Plants">
        <title>Genomes of leafy and leafless Platanthera orchids illuminate the evolution of mycoheterotrophy.</title>
        <authorList>
            <person name="Li M.H."/>
            <person name="Liu K.W."/>
            <person name="Li Z."/>
            <person name="Lu H.C."/>
            <person name="Ye Q.L."/>
            <person name="Zhang D."/>
            <person name="Wang J.Y."/>
            <person name="Li Y.F."/>
            <person name="Zhong Z.M."/>
            <person name="Liu X."/>
            <person name="Yu X."/>
            <person name="Liu D.K."/>
            <person name="Tu X.D."/>
            <person name="Liu B."/>
            <person name="Hao Y."/>
            <person name="Liao X.Y."/>
            <person name="Jiang Y.T."/>
            <person name="Sun W.H."/>
            <person name="Chen J."/>
            <person name="Chen Y.Q."/>
            <person name="Ai Y."/>
            <person name="Zhai J.W."/>
            <person name="Wu S.S."/>
            <person name="Zhou Z."/>
            <person name="Hsiao Y.Y."/>
            <person name="Wu W.L."/>
            <person name="Chen Y.Y."/>
            <person name="Lin Y.F."/>
            <person name="Hsu J.L."/>
            <person name="Li C.Y."/>
            <person name="Wang Z.W."/>
            <person name="Zhao X."/>
            <person name="Zhong W.Y."/>
            <person name="Ma X.K."/>
            <person name="Ma L."/>
            <person name="Huang J."/>
            <person name="Chen G.Z."/>
            <person name="Huang M.Z."/>
            <person name="Huang L."/>
            <person name="Peng D.H."/>
            <person name="Luo Y.B."/>
            <person name="Zou S.Q."/>
            <person name="Chen S.P."/>
            <person name="Lan S."/>
            <person name="Tsai W.C."/>
            <person name="Van de Peer Y."/>
            <person name="Liu Z.J."/>
        </authorList>
    </citation>
    <scope>NUCLEOTIDE SEQUENCE [LARGE SCALE GENOMIC DNA]</scope>
    <source>
        <strain evidence="2">Lor288</strain>
    </source>
</reference>
<dbReference type="Proteomes" id="UP001412067">
    <property type="component" value="Unassembled WGS sequence"/>
</dbReference>
<organism evidence="2 3">
    <name type="scientific">Platanthera guangdongensis</name>
    <dbReference type="NCBI Taxonomy" id="2320717"/>
    <lineage>
        <taxon>Eukaryota</taxon>
        <taxon>Viridiplantae</taxon>
        <taxon>Streptophyta</taxon>
        <taxon>Embryophyta</taxon>
        <taxon>Tracheophyta</taxon>
        <taxon>Spermatophyta</taxon>
        <taxon>Magnoliopsida</taxon>
        <taxon>Liliopsida</taxon>
        <taxon>Asparagales</taxon>
        <taxon>Orchidaceae</taxon>
        <taxon>Orchidoideae</taxon>
        <taxon>Orchideae</taxon>
        <taxon>Orchidinae</taxon>
        <taxon>Platanthera</taxon>
    </lineage>
</organism>
<keyword evidence="3" id="KW-1185">Reference proteome</keyword>
<evidence type="ECO:0000313" key="3">
    <source>
        <dbReference type="Proteomes" id="UP001412067"/>
    </source>
</evidence>
<protein>
    <submittedName>
        <fullName evidence="2">Uncharacterized protein</fullName>
    </submittedName>
</protein>
<feature type="compositionally biased region" description="Basic and acidic residues" evidence="1">
    <location>
        <begin position="61"/>
        <end position="81"/>
    </location>
</feature>
<dbReference type="EMBL" id="JBBWWR010000021">
    <property type="protein sequence ID" value="KAK8938127.1"/>
    <property type="molecule type" value="Genomic_DNA"/>
</dbReference>
<name>A0ABR2LDH3_9ASPA</name>
<feature type="region of interest" description="Disordered" evidence="1">
    <location>
        <begin position="39"/>
        <end position="133"/>
    </location>
</feature>
<feature type="compositionally biased region" description="Acidic residues" evidence="1">
    <location>
        <begin position="48"/>
        <end position="60"/>
    </location>
</feature>
<gene>
    <name evidence="2" type="ORF">KSP40_PGU000881</name>
</gene>
<sequence>MGMVVHSWMRNGLINCGGRGARGSLYDPVLGICCHFCRPRKSSLSYPTDDDDVEEEADDQTIEKKEKKAVRVTEDITDRSSSENNEEEPHDPQLTESSEEPRKDMSAQVSISSEAAPRNQFGGSQSKEIHLKP</sequence>
<evidence type="ECO:0000313" key="2">
    <source>
        <dbReference type="EMBL" id="KAK8938127.1"/>
    </source>
</evidence>
<accession>A0ABR2LDH3</accession>